<dbReference type="InterPro" id="IPR051054">
    <property type="entry name" value="SorC_transcr_regulators"/>
</dbReference>
<dbReference type="EMBL" id="OAOP01000013">
    <property type="protein sequence ID" value="SNX75537.1"/>
    <property type="molecule type" value="Genomic_DNA"/>
</dbReference>
<evidence type="ECO:0000313" key="6">
    <source>
        <dbReference type="EMBL" id="SNX75537.1"/>
    </source>
</evidence>
<dbReference type="Gene3D" id="1.10.10.10">
    <property type="entry name" value="Winged helix-like DNA-binding domain superfamily/Winged helix DNA-binding domain"/>
    <property type="match status" value="1"/>
</dbReference>
<evidence type="ECO:0000256" key="1">
    <source>
        <dbReference type="ARBA" id="ARBA00010466"/>
    </source>
</evidence>
<dbReference type="GO" id="GO:0003677">
    <property type="term" value="F:DNA binding"/>
    <property type="evidence" value="ECO:0007669"/>
    <property type="project" value="UniProtKB-KW"/>
</dbReference>
<keyword evidence="3 6" id="KW-0238">DNA-binding</keyword>
<dbReference type="RefSeq" id="WP_245856053.1">
    <property type="nucleotide sequence ID" value="NZ_JBEPMQ010000017.1"/>
</dbReference>
<evidence type="ECO:0000256" key="2">
    <source>
        <dbReference type="ARBA" id="ARBA00023015"/>
    </source>
</evidence>
<dbReference type="InterPro" id="IPR036388">
    <property type="entry name" value="WH-like_DNA-bd_sf"/>
</dbReference>
<dbReference type="AlphaFoldDB" id="A0A285D6T7"/>
<dbReference type="PANTHER" id="PTHR34294">
    <property type="entry name" value="TRANSCRIPTIONAL REGULATOR-RELATED"/>
    <property type="match status" value="1"/>
</dbReference>
<sequence length="322" mass="35933">MNSDIYTENMLVKVAWYYYKENLTQNEIADLLDLSRTKVVRLLERARIEGIVQFHIKGHNTNGLSIEKDFKETFSLPNAFIIPTPVNKRELSESLSRAAAQYLQHKLQPNDLLGLGWGRAVSRTIDYLTLEPESKISVVTLTGGVNYYLHNRRSQDGGMERFHDIHIIPAPFLASTEEMAESFLSEPSIKEILELGCLSKYIVVGIGGLSPDATIIQEEKMTLNELTFIKQQNAAGDILGQFFDRNGEVLSLPHHKRLIGMNLNKLKSLNNVIAIAGGDQKIDAIYGALKGGYIHTMITDETTAVSLMNMEVNSQNGTHSGI</sequence>
<dbReference type="InterPro" id="IPR037171">
    <property type="entry name" value="NagB/RpiA_transferase-like"/>
</dbReference>
<evidence type="ECO:0000313" key="7">
    <source>
        <dbReference type="Proteomes" id="UP000219546"/>
    </source>
</evidence>
<feature type="domain" description="Sugar-binding" evidence="5">
    <location>
        <begin position="61"/>
        <end position="309"/>
    </location>
</feature>
<dbReference type="Pfam" id="PF04198">
    <property type="entry name" value="Sugar-bind"/>
    <property type="match status" value="1"/>
</dbReference>
<protein>
    <submittedName>
        <fullName evidence="6">DNA-binding transcriptional regulator LsrR (DeoR family)</fullName>
    </submittedName>
</protein>
<keyword evidence="2" id="KW-0805">Transcription regulation</keyword>
<dbReference type="InterPro" id="IPR007324">
    <property type="entry name" value="Sugar-bd_dom_put"/>
</dbReference>
<dbReference type="Gene3D" id="3.40.50.1360">
    <property type="match status" value="1"/>
</dbReference>
<dbReference type="Proteomes" id="UP000219546">
    <property type="component" value="Unassembled WGS sequence"/>
</dbReference>
<proteinExistence type="inferred from homology"/>
<dbReference type="SUPFAM" id="SSF88659">
    <property type="entry name" value="Sigma3 and sigma4 domains of RNA polymerase sigma factors"/>
    <property type="match status" value="1"/>
</dbReference>
<organism evidence="6 7">
    <name type="scientific">Bacillus oleivorans</name>
    <dbReference type="NCBI Taxonomy" id="1448271"/>
    <lineage>
        <taxon>Bacteria</taxon>
        <taxon>Bacillati</taxon>
        <taxon>Bacillota</taxon>
        <taxon>Bacilli</taxon>
        <taxon>Bacillales</taxon>
        <taxon>Bacillaceae</taxon>
        <taxon>Bacillus</taxon>
    </lineage>
</organism>
<keyword evidence="7" id="KW-1185">Reference proteome</keyword>
<dbReference type="InterPro" id="IPR013324">
    <property type="entry name" value="RNA_pol_sigma_r3/r4-like"/>
</dbReference>
<keyword evidence="4" id="KW-0804">Transcription</keyword>
<evidence type="ECO:0000259" key="5">
    <source>
        <dbReference type="Pfam" id="PF04198"/>
    </source>
</evidence>
<reference evidence="6 7" key="1">
    <citation type="submission" date="2017-08" db="EMBL/GenBank/DDBJ databases">
        <authorList>
            <person name="de Groot N.N."/>
        </authorList>
    </citation>
    <scope>NUCLEOTIDE SEQUENCE [LARGE SCALE GENOMIC DNA]</scope>
    <source>
        <strain evidence="6 7">JC228</strain>
    </source>
</reference>
<dbReference type="PANTHER" id="PTHR34294:SF1">
    <property type="entry name" value="TRANSCRIPTIONAL REGULATOR LSRR"/>
    <property type="match status" value="1"/>
</dbReference>
<accession>A0A285D6T7</accession>
<evidence type="ECO:0000256" key="3">
    <source>
        <dbReference type="ARBA" id="ARBA00023125"/>
    </source>
</evidence>
<name>A0A285D6T7_9BACI</name>
<dbReference type="GO" id="GO:0030246">
    <property type="term" value="F:carbohydrate binding"/>
    <property type="evidence" value="ECO:0007669"/>
    <property type="project" value="InterPro"/>
</dbReference>
<comment type="similarity">
    <text evidence="1">Belongs to the SorC transcriptional regulatory family.</text>
</comment>
<gene>
    <name evidence="6" type="ORF">SAMN05877753_11337</name>
</gene>
<dbReference type="SUPFAM" id="SSF100950">
    <property type="entry name" value="NagB/RpiA/CoA transferase-like"/>
    <property type="match status" value="1"/>
</dbReference>
<evidence type="ECO:0000256" key="4">
    <source>
        <dbReference type="ARBA" id="ARBA00023163"/>
    </source>
</evidence>